<accession>A0A3G4ZV38</accession>
<reference evidence="1" key="1">
    <citation type="submission" date="2018-10" db="EMBL/GenBank/DDBJ databases">
        <title>Hidden diversity of soil giant viruses.</title>
        <authorList>
            <person name="Schulz F."/>
            <person name="Alteio L."/>
            <person name="Goudeau D."/>
            <person name="Ryan E.M."/>
            <person name="Malmstrom R.R."/>
            <person name="Blanchard J."/>
            <person name="Woyke T."/>
        </authorList>
    </citation>
    <scope>NUCLEOTIDE SEQUENCE</scope>
    <source>
        <strain evidence="1">DSV1</strain>
    </source>
</reference>
<proteinExistence type="predicted"/>
<dbReference type="EMBL" id="MK072044">
    <property type="protein sequence ID" value="AYV77473.1"/>
    <property type="molecule type" value="Genomic_DNA"/>
</dbReference>
<name>A0A3G4ZV38_9VIRU</name>
<gene>
    <name evidence="1" type="ORF">Dasosvirus3_32</name>
</gene>
<evidence type="ECO:0000313" key="1">
    <source>
        <dbReference type="EMBL" id="AYV77473.1"/>
    </source>
</evidence>
<organism evidence="1">
    <name type="scientific">Dasosvirus sp</name>
    <dbReference type="NCBI Taxonomy" id="2487764"/>
    <lineage>
        <taxon>Viruses</taxon>
        <taxon>Varidnaviria</taxon>
        <taxon>Bamfordvirae</taxon>
        <taxon>Nucleocytoviricota</taxon>
        <taxon>Megaviricetes</taxon>
        <taxon>Imitervirales</taxon>
        <taxon>Mimiviridae</taxon>
        <taxon>Klosneuvirinae</taxon>
    </lineage>
</organism>
<protein>
    <submittedName>
        <fullName evidence="1">Uncharacterized protein</fullName>
    </submittedName>
</protein>
<sequence length="248" mass="29838">MNSRILSGWELITFNEEKLKQVEYIATLDEEELELLLQYIKNYHEISRIFIASKEIYFFESMIQIMDHALSNGMDAKLNEIAKQEKEKWKEKIEAWNIPKLREIEETIRERWPLYNFDINTTEIVERVYSRSWLRMNCTAKQEYLLRAIAFLGTRRQAHDIMPSTSLFKDEQKIDEIIKRAHISRYRMICQHNIDFTKTVSTTRSLKYFVNERPNDSKPVMSVHESVVEYENGYHFDIDSNKCLCRRF</sequence>